<sequence>MGNYLINYLIKKPHILESIYCINEKRFFVFFGKRNPSIRILTSVFLFLQKKFQFLIGSPHLKLHGYVKYIQTSQ</sequence>
<protein>
    <submittedName>
        <fullName evidence="1">Uncharacterized protein</fullName>
    </submittedName>
</protein>
<accession>A0A0K2UJX9</accession>
<evidence type="ECO:0000313" key="1">
    <source>
        <dbReference type="EMBL" id="CDW38558.1"/>
    </source>
</evidence>
<reference evidence="1" key="1">
    <citation type="submission" date="2014-05" db="EMBL/GenBank/DDBJ databases">
        <authorList>
            <person name="Chronopoulou M."/>
        </authorList>
    </citation>
    <scope>NUCLEOTIDE SEQUENCE</scope>
    <source>
        <tissue evidence="1">Whole organism</tissue>
    </source>
</reference>
<dbReference type="EMBL" id="HACA01021197">
    <property type="protein sequence ID" value="CDW38558.1"/>
    <property type="molecule type" value="Transcribed_RNA"/>
</dbReference>
<dbReference type="AlphaFoldDB" id="A0A0K2UJX9"/>
<name>A0A0K2UJX9_LEPSM</name>
<organism evidence="1">
    <name type="scientific">Lepeophtheirus salmonis</name>
    <name type="common">Salmon louse</name>
    <name type="synonym">Caligus salmonis</name>
    <dbReference type="NCBI Taxonomy" id="72036"/>
    <lineage>
        <taxon>Eukaryota</taxon>
        <taxon>Metazoa</taxon>
        <taxon>Ecdysozoa</taxon>
        <taxon>Arthropoda</taxon>
        <taxon>Crustacea</taxon>
        <taxon>Multicrustacea</taxon>
        <taxon>Hexanauplia</taxon>
        <taxon>Copepoda</taxon>
        <taxon>Siphonostomatoida</taxon>
        <taxon>Caligidae</taxon>
        <taxon>Lepeophtheirus</taxon>
    </lineage>
</organism>
<proteinExistence type="predicted"/>